<protein>
    <submittedName>
        <fullName evidence="10">Uncharacterized protein</fullName>
    </submittedName>
</protein>
<keyword evidence="5" id="KW-0571">Peptide transport</keyword>
<accession>A0A1B5L526</accession>
<dbReference type="InterPro" id="IPR004813">
    <property type="entry name" value="OPT"/>
</dbReference>
<name>A0A1B5L526_USTVR</name>
<evidence type="ECO:0000256" key="3">
    <source>
        <dbReference type="ARBA" id="ARBA00022448"/>
    </source>
</evidence>
<evidence type="ECO:0000256" key="8">
    <source>
        <dbReference type="ARBA" id="ARBA00023136"/>
    </source>
</evidence>
<evidence type="ECO:0000256" key="6">
    <source>
        <dbReference type="ARBA" id="ARBA00022927"/>
    </source>
</evidence>
<keyword evidence="4 9" id="KW-0812">Transmembrane</keyword>
<dbReference type="Pfam" id="PF03169">
    <property type="entry name" value="OPT"/>
    <property type="match status" value="1"/>
</dbReference>
<keyword evidence="6" id="KW-0653">Protein transport</keyword>
<evidence type="ECO:0000256" key="2">
    <source>
        <dbReference type="ARBA" id="ARBA00008807"/>
    </source>
</evidence>
<evidence type="ECO:0000256" key="1">
    <source>
        <dbReference type="ARBA" id="ARBA00004141"/>
    </source>
</evidence>
<dbReference type="InterPro" id="IPR004648">
    <property type="entry name" value="Oligpept_transpt"/>
</dbReference>
<evidence type="ECO:0000313" key="11">
    <source>
        <dbReference type="Proteomes" id="UP000054053"/>
    </source>
</evidence>
<comment type="caution">
    <text evidence="10">The sequence shown here is derived from an EMBL/GenBank/DDBJ whole genome shotgun (WGS) entry which is preliminary data.</text>
</comment>
<reference evidence="11" key="1">
    <citation type="journal article" date="2016" name="Genome Announc.">
        <title>Genome sequence of Ustilaginoidea virens IPU010, a rice pathogenic fungus causing false smut.</title>
        <authorList>
            <person name="Kumagai T."/>
            <person name="Ishii T."/>
            <person name="Terai G."/>
            <person name="Umemura M."/>
            <person name="Machida M."/>
            <person name="Asai K."/>
        </authorList>
    </citation>
    <scope>NUCLEOTIDE SEQUENCE [LARGE SCALE GENOMIC DNA]</scope>
    <source>
        <strain evidence="11">IPU010</strain>
    </source>
</reference>
<organism evidence="10 11">
    <name type="scientific">Ustilaginoidea virens</name>
    <name type="common">Rice false smut fungus</name>
    <name type="synonym">Villosiclava virens</name>
    <dbReference type="NCBI Taxonomy" id="1159556"/>
    <lineage>
        <taxon>Eukaryota</taxon>
        <taxon>Fungi</taxon>
        <taxon>Dikarya</taxon>
        <taxon>Ascomycota</taxon>
        <taxon>Pezizomycotina</taxon>
        <taxon>Sordariomycetes</taxon>
        <taxon>Hypocreomycetidae</taxon>
        <taxon>Hypocreales</taxon>
        <taxon>Clavicipitaceae</taxon>
        <taxon>Ustilaginoidea</taxon>
    </lineage>
</organism>
<dbReference type="PANTHER" id="PTHR22601">
    <property type="entry name" value="ISP4 LIKE PROTEIN"/>
    <property type="match status" value="1"/>
</dbReference>
<keyword evidence="7 9" id="KW-1133">Transmembrane helix</keyword>
<sequence length="211" mass="23143">MSRWEMPTVQNPLPRSHLASTRLLTRLLDQIPPRVTFAGQMVATFVSTIICAGVIKFQMDIPGVCTLNPPMRFKCPSPTTFFTASVLWGSIGPIKVFGRNGQYKWLLLGFPLGVALVLAFYGLKKLFPNSRVLGQVHVVAAIAGGLHWAPYSIAVSAIIMLFSVQWVGAEIKWWGNAQPSVGCEGTPCTLKALANGERFYPWWDASKVPAP</sequence>
<evidence type="ECO:0000256" key="5">
    <source>
        <dbReference type="ARBA" id="ARBA00022856"/>
    </source>
</evidence>
<dbReference type="EMBL" id="BBTG02000001">
    <property type="protein sequence ID" value="GAO17649.1"/>
    <property type="molecule type" value="Genomic_DNA"/>
</dbReference>
<feature type="transmembrane region" description="Helical" evidence="9">
    <location>
        <begin position="35"/>
        <end position="59"/>
    </location>
</feature>
<dbReference type="GO" id="GO:0016020">
    <property type="term" value="C:membrane"/>
    <property type="evidence" value="ECO:0007669"/>
    <property type="project" value="UniProtKB-SubCell"/>
</dbReference>
<evidence type="ECO:0000256" key="9">
    <source>
        <dbReference type="SAM" id="Phobius"/>
    </source>
</evidence>
<feature type="transmembrane region" description="Helical" evidence="9">
    <location>
        <begin position="105"/>
        <end position="123"/>
    </location>
</feature>
<evidence type="ECO:0000313" key="10">
    <source>
        <dbReference type="EMBL" id="GAO17649.1"/>
    </source>
</evidence>
<dbReference type="AlphaFoldDB" id="A0A1B5L526"/>
<comment type="similarity">
    <text evidence="2">Belongs to the oligopeptide OPT transporter family.</text>
</comment>
<evidence type="ECO:0000256" key="7">
    <source>
        <dbReference type="ARBA" id="ARBA00022989"/>
    </source>
</evidence>
<feature type="transmembrane region" description="Helical" evidence="9">
    <location>
        <begin position="79"/>
        <end position="98"/>
    </location>
</feature>
<proteinExistence type="inferred from homology"/>
<dbReference type="Proteomes" id="UP000054053">
    <property type="component" value="Unassembled WGS sequence"/>
</dbReference>
<dbReference type="GO" id="GO:0015031">
    <property type="term" value="P:protein transport"/>
    <property type="evidence" value="ECO:0007669"/>
    <property type="project" value="UniProtKB-KW"/>
</dbReference>
<comment type="subcellular location">
    <subcellularLocation>
        <location evidence="1">Membrane</location>
        <topology evidence="1">Multi-pass membrane protein</topology>
    </subcellularLocation>
</comment>
<gene>
    <name evidence="10" type="ORF">UVI_02002110</name>
</gene>
<feature type="transmembrane region" description="Helical" evidence="9">
    <location>
        <begin position="135"/>
        <end position="162"/>
    </location>
</feature>
<dbReference type="GO" id="GO:0035673">
    <property type="term" value="F:oligopeptide transmembrane transporter activity"/>
    <property type="evidence" value="ECO:0007669"/>
    <property type="project" value="InterPro"/>
</dbReference>
<keyword evidence="3" id="KW-0813">Transport</keyword>
<keyword evidence="8 9" id="KW-0472">Membrane</keyword>
<evidence type="ECO:0000256" key="4">
    <source>
        <dbReference type="ARBA" id="ARBA00022692"/>
    </source>
</evidence>